<dbReference type="Proteomes" id="UP000748025">
    <property type="component" value="Unassembled WGS sequence"/>
</dbReference>
<proteinExistence type="predicted"/>
<evidence type="ECO:0000313" key="1">
    <source>
        <dbReference type="EMBL" id="KAG6013185.1"/>
    </source>
</evidence>
<gene>
    <name evidence="1" type="ORF">E4U43_007447</name>
</gene>
<comment type="caution">
    <text evidence="1">The sequence shown here is derived from an EMBL/GenBank/DDBJ whole genome shotgun (WGS) entry which is preliminary data.</text>
</comment>
<name>A0A9P7NEG4_9HYPO</name>
<keyword evidence="2" id="KW-1185">Reference proteome</keyword>
<evidence type="ECO:0000313" key="2">
    <source>
        <dbReference type="Proteomes" id="UP000748025"/>
    </source>
</evidence>
<protein>
    <submittedName>
        <fullName evidence="1">Uncharacterized protein</fullName>
    </submittedName>
</protein>
<organism evidence="1 2">
    <name type="scientific">Claviceps pusilla</name>
    <dbReference type="NCBI Taxonomy" id="123648"/>
    <lineage>
        <taxon>Eukaryota</taxon>
        <taxon>Fungi</taxon>
        <taxon>Dikarya</taxon>
        <taxon>Ascomycota</taxon>
        <taxon>Pezizomycotina</taxon>
        <taxon>Sordariomycetes</taxon>
        <taxon>Hypocreomycetidae</taxon>
        <taxon>Hypocreales</taxon>
        <taxon>Clavicipitaceae</taxon>
        <taxon>Claviceps</taxon>
    </lineage>
</organism>
<reference evidence="1" key="1">
    <citation type="journal article" date="2020" name="bioRxiv">
        <title>Whole genome comparisons of ergot fungi reveals the divergence and evolution of species within the genus Claviceps are the result of varying mechanisms driving genome evolution and host range expansion.</title>
        <authorList>
            <person name="Wyka S.A."/>
            <person name="Mondo S.J."/>
            <person name="Liu M."/>
            <person name="Dettman J."/>
            <person name="Nalam V."/>
            <person name="Broders K.D."/>
        </authorList>
    </citation>
    <scope>NUCLEOTIDE SEQUENCE</scope>
    <source>
        <strain evidence="1">CCC 602</strain>
    </source>
</reference>
<sequence length="107" mass="11752">MDSNYARAADNASIIIGILGNIGPGGRPLRLGLGLPYLAFKRRQLLRLSRQRLQLSRRVMTDQSLCLSNHPTAGAVALRRLSYAPIPDEHVVLSIFVPSSLNKPDYA</sequence>
<dbReference type="EMBL" id="SRPW01000631">
    <property type="protein sequence ID" value="KAG6013185.1"/>
    <property type="molecule type" value="Genomic_DNA"/>
</dbReference>
<dbReference type="AlphaFoldDB" id="A0A9P7NEG4"/>
<accession>A0A9P7NEG4</accession>